<evidence type="ECO:0000256" key="2">
    <source>
        <dbReference type="ARBA" id="ARBA00011006"/>
    </source>
</evidence>
<dbReference type="GO" id="GO:0005886">
    <property type="term" value="C:plasma membrane"/>
    <property type="evidence" value="ECO:0007669"/>
    <property type="project" value="UniProtKB-SubCell"/>
</dbReference>
<feature type="transmembrane region" description="Helical" evidence="7">
    <location>
        <begin position="58"/>
        <end position="78"/>
    </location>
</feature>
<dbReference type="PANTHER" id="PTHR33884:SF3">
    <property type="entry name" value="UPF0410 PROTEIN YMGE"/>
    <property type="match status" value="1"/>
</dbReference>
<sequence length="81" mass="8756">MNLLIWILFGAITGIVAGWITKDKRGLIADIIVGIIGSFLGGWAASGFKNFTTTDISWPGFFISILGAIVFISILKALKKR</sequence>
<protein>
    <submittedName>
        <fullName evidence="8">GlsB/YeaQ/YmgE family stress response membrane protein</fullName>
    </submittedName>
</protein>
<keyword evidence="4 7" id="KW-0812">Transmembrane</keyword>
<evidence type="ECO:0000313" key="9">
    <source>
        <dbReference type="Proteomes" id="UP000315938"/>
    </source>
</evidence>
<evidence type="ECO:0000256" key="7">
    <source>
        <dbReference type="SAM" id="Phobius"/>
    </source>
</evidence>
<accession>A0A553IH36</accession>
<dbReference type="InterPro" id="IPR007341">
    <property type="entry name" value="Transgly_assoc"/>
</dbReference>
<dbReference type="PANTHER" id="PTHR33884">
    <property type="entry name" value="UPF0410 PROTEIN YMGE"/>
    <property type="match status" value="1"/>
</dbReference>
<dbReference type="AlphaFoldDB" id="A0A553IH36"/>
<comment type="caution">
    <text evidence="8">The sequence shown here is derived from an EMBL/GenBank/DDBJ whole genome shotgun (WGS) entry which is preliminary data.</text>
</comment>
<gene>
    <name evidence="8" type="ORF">FNV44_00225</name>
</gene>
<comment type="subcellular location">
    <subcellularLocation>
        <location evidence="1">Cell membrane</location>
        <topology evidence="1">Multi-pass membrane protein</topology>
    </subcellularLocation>
</comment>
<evidence type="ECO:0000313" key="8">
    <source>
        <dbReference type="EMBL" id="TRX99500.1"/>
    </source>
</evidence>
<proteinExistence type="inferred from homology"/>
<name>A0A553IH36_ACHLA</name>
<dbReference type="RefSeq" id="WP_012243017.1">
    <property type="nucleotide sequence ID" value="NZ_CP103951.1"/>
</dbReference>
<dbReference type="Pfam" id="PF04226">
    <property type="entry name" value="Transgly_assoc"/>
    <property type="match status" value="1"/>
</dbReference>
<feature type="transmembrane region" description="Helical" evidence="7">
    <location>
        <begin position="6"/>
        <end position="21"/>
    </location>
</feature>
<keyword evidence="3" id="KW-1003">Cell membrane</keyword>
<dbReference type="GeneID" id="41339220"/>
<evidence type="ECO:0000256" key="4">
    <source>
        <dbReference type="ARBA" id="ARBA00022692"/>
    </source>
</evidence>
<evidence type="ECO:0000256" key="6">
    <source>
        <dbReference type="ARBA" id="ARBA00023136"/>
    </source>
</evidence>
<feature type="transmembrane region" description="Helical" evidence="7">
    <location>
        <begin position="28"/>
        <end position="46"/>
    </location>
</feature>
<evidence type="ECO:0000256" key="5">
    <source>
        <dbReference type="ARBA" id="ARBA00022989"/>
    </source>
</evidence>
<dbReference type="Proteomes" id="UP000315938">
    <property type="component" value="Unassembled WGS sequence"/>
</dbReference>
<reference evidence="8 9" key="1">
    <citation type="submission" date="2019-07" db="EMBL/GenBank/DDBJ databases">
        <title>Genome sequence of Acholeplasma laidlawii strain with increased resistance to erythromycin.</title>
        <authorList>
            <person name="Medvedeva E.S."/>
            <person name="Baranova N.B."/>
            <person name="Siniagina M.N."/>
            <person name="Mouzykantov A."/>
            <person name="Chernova O.A."/>
            <person name="Chernov V.M."/>
        </authorList>
    </citation>
    <scope>NUCLEOTIDE SEQUENCE [LARGE SCALE GENOMIC DNA]</scope>
    <source>
        <strain evidence="8 9">PG8REry</strain>
    </source>
</reference>
<comment type="similarity">
    <text evidence="2">Belongs to the UPF0410 family.</text>
</comment>
<dbReference type="EMBL" id="VKID01000001">
    <property type="protein sequence ID" value="TRX99500.1"/>
    <property type="molecule type" value="Genomic_DNA"/>
</dbReference>
<evidence type="ECO:0000256" key="1">
    <source>
        <dbReference type="ARBA" id="ARBA00004651"/>
    </source>
</evidence>
<organism evidence="8 9">
    <name type="scientific">Acholeplasma laidlawii</name>
    <dbReference type="NCBI Taxonomy" id="2148"/>
    <lineage>
        <taxon>Bacteria</taxon>
        <taxon>Bacillati</taxon>
        <taxon>Mycoplasmatota</taxon>
        <taxon>Mollicutes</taxon>
        <taxon>Acholeplasmatales</taxon>
        <taxon>Acholeplasmataceae</taxon>
        <taxon>Acholeplasma</taxon>
    </lineage>
</organism>
<keyword evidence="5 7" id="KW-1133">Transmembrane helix</keyword>
<evidence type="ECO:0000256" key="3">
    <source>
        <dbReference type="ARBA" id="ARBA00022475"/>
    </source>
</evidence>
<keyword evidence="6 7" id="KW-0472">Membrane</keyword>